<evidence type="ECO:0000313" key="1">
    <source>
        <dbReference type="EMBL" id="KAA6312046.1"/>
    </source>
</evidence>
<proteinExistence type="predicted"/>
<accession>A0A5J4PR18</accession>
<name>A0A5J4PR18_9ZZZZ</name>
<dbReference type="EMBL" id="SNRY01006681">
    <property type="protein sequence ID" value="KAA6312046.1"/>
    <property type="molecule type" value="Genomic_DNA"/>
</dbReference>
<comment type="caution">
    <text evidence="1">The sequence shown here is derived from an EMBL/GenBank/DDBJ whole genome shotgun (WGS) entry which is preliminary data.</text>
</comment>
<protein>
    <submittedName>
        <fullName evidence="1">Uncharacterized protein</fullName>
    </submittedName>
</protein>
<reference evidence="1" key="1">
    <citation type="submission" date="2019-03" db="EMBL/GenBank/DDBJ databases">
        <title>Single cell metagenomics reveals metabolic interactions within the superorganism composed of flagellate Streblomastix strix and complex community of Bacteroidetes bacteria on its surface.</title>
        <authorList>
            <person name="Treitli S.C."/>
            <person name="Kolisko M."/>
            <person name="Husnik F."/>
            <person name="Keeling P."/>
            <person name="Hampl V."/>
        </authorList>
    </citation>
    <scope>NUCLEOTIDE SEQUENCE</scope>
    <source>
        <strain evidence="1">STM</strain>
    </source>
</reference>
<dbReference type="AlphaFoldDB" id="A0A5J4PR18"/>
<organism evidence="1">
    <name type="scientific">termite gut metagenome</name>
    <dbReference type="NCBI Taxonomy" id="433724"/>
    <lineage>
        <taxon>unclassified sequences</taxon>
        <taxon>metagenomes</taxon>
        <taxon>organismal metagenomes</taxon>
    </lineage>
</organism>
<sequence length="99" mass="11057">MTKHFKLLFVGIVCTFILTPAYKAEAFPFLKKKKRVELTTSKDSARNVTPYDKIFKGKKNVITKKSVSTYIIIGLTGSDVPLRLRASGSFGSSFHLEAK</sequence>
<gene>
    <name evidence="1" type="ORF">EZS27_036953</name>
</gene>